<dbReference type="AlphaFoldDB" id="A0A1E3XLL1"/>
<organism evidence="1 2">
    <name type="scientific">Pasteurella multocida</name>
    <dbReference type="NCBI Taxonomy" id="747"/>
    <lineage>
        <taxon>Bacteria</taxon>
        <taxon>Pseudomonadati</taxon>
        <taxon>Pseudomonadota</taxon>
        <taxon>Gammaproteobacteria</taxon>
        <taxon>Pasteurellales</taxon>
        <taxon>Pasteurellaceae</taxon>
        <taxon>Pasteurella</taxon>
    </lineage>
</organism>
<protein>
    <submittedName>
        <fullName evidence="1">Competence protein ComB</fullName>
    </submittedName>
</protein>
<evidence type="ECO:0000313" key="2">
    <source>
        <dbReference type="Proteomes" id="UP000540079"/>
    </source>
</evidence>
<dbReference type="PIRSF" id="PIRSF020785">
    <property type="entry name" value="Competence_ComB"/>
    <property type="match status" value="1"/>
</dbReference>
<gene>
    <name evidence="1" type="ORF">C2800_09145</name>
</gene>
<dbReference type="RefSeq" id="WP_005751904.1">
    <property type="nucleotide sequence ID" value="NZ_CP017961.1"/>
</dbReference>
<evidence type="ECO:0000313" key="1">
    <source>
        <dbReference type="EMBL" id="NNI79580.1"/>
    </source>
</evidence>
<dbReference type="EMBL" id="PPVL01000008">
    <property type="protein sequence ID" value="NNI79580.1"/>
    <property type="molecule type" value="Genomic_DNA"/>
</dbReference>
<dbReference type="InterPro" id="IPR016778">
    <property type="entry name" value="Competence_ComB"/>
</dbReference>
<proteinExistence type="predicted"/>
<reference evidence="1 2" key="1">
    <citation type="journal article" date="2018" name="Front. Microbiol.">
        <title>Genetic and Phylogenetic Characteristics of Pasteurella multocida Isolates From Different Host Species.</title>
        <authorList>
            <person name="Peng Z."/>
            <person name="Liang W."/>
            <person name="Wang F."/>
            <person name="Xu Z."/>
            <person name="Xie Z."/>
            <person name="Lian Z."/>
            <person name="Hua L."/>
            <person name="Zhou R."/>
            <person name="Chen H."/>
            <person name="Wu B."/>
        </authorList>
    </citation>
    <scope>NUCLEOTIDE SEQUENCE [LARGE SCALE GENOMIC DNA]</scope>
    <source>
        <strain evidence="1 2">HNA06</strain>
    </source>
</reference>
<sequence length="171" mass="19829">MKHTINLLPWREKRTKQRIKTASAQFAILILLSSFGYFYCFEQTALFKQQISIQQNIQAQMHTEQQTVSQQIQRLKQQIVLSDTVWLAPPDFLALLACLSVLPLGKGELTYLHLDNEVLTVRGQVEKQQEFEQVHQYFLAQPLFTNVVLAEMKSELEHIVFEIALTIKKAQ</sequence>
<comment type="caution">
    <text evidence="1">The sequence shown here is derived from an EMBL/GenBank/DDBJ whole genome shotgun (WGS) entry which is preliminary data.</text>
</comment>
<dbReference type="Proteomes" id="UP000540079">
    <property type="component" value="Unassembled WGS sequence"/>
</dbReference>
<name>A0A1E3XLL1_PASMD</name>
<dbReference type="OMA" id="WRQEIYR"/>
<accession>A0A1E3XLL1</accession>